<name>A0A382QJA2_9ZZZZ</name>
<evidence type="ECO:0000256" key="1">
    <source>
        <dbReference type="ARBA" id="ARBA00004496"/>
    </source>
</evidence>
<dbReference type="AlphaFoldDB" id="A0A382QJA2"/>
<dbReference type="SMART" id="SM00028">
    <property type="entry name" value="TPR"/>
    <property type="match status" value="2"/>
</dbReference>
<keyword evidence="3" id="KW-0677">Repeat</keyword>
<dbReference type="Gene3D" id="1.25.40.10">
    <property type="entry name" value="Tetratricopeptide repeat domain"/>
    <property type="match status" value="1"/>
</dbReference>
<evidence type="ECO:0000256" key="3">
    <source>
        <dbReference type="ARBA" id="ARBA00022737"/>
    </source>
</evidence>
<keyword evidence="5" id="KW-0175">Coiled coil</keyword>
<dbReference type="GO" id="GO:0005737">
    <property type="term" value="C:cytoplasm"/>
    <property type="evidence" value="ECO:0007669"/>
    <property type="project" value="UniProtKB-SubCell"/>
</dbReference>
<gene>
    <name evidence="6" type="ORF">METZ01_LOCUS337882</name>
</gene>
<proteinExistence type="predicted"/>
<reference evidence="6" key="1">
    <citation type="submission" date="2018-05" db="EMBL/GenBank/DDBJ databases">
        <authorList>
            <person name="Lanie J.A."/>
            <person name="Ng W.-L."/>
            <person name="Kazmierczak K.M."/>
            <person name="Andrzejewski T.M."/>
            <person name="Davidsen T.M."/>
            <person name="Wayne K.J."/>
            <person name="Tettelin H."/>
            <person name="Glass J.I."/>
            <person name="Rusch D."/>
            <person name="Podicherti R."/>
            <person name="Tsui H.-C.T."/>
            <person name="Winkler M.E."/>
        </authorList>
    </citation>
    <scope>NUCLEOTIDE SEQUENCE</scope>
</reference>
<evidence type="ECO:0000256" key="4">
    <source>
        <dbReference type="ARBA" id="ARBA00022803"/>
    </source>
</evidence>
<sequence>MVEMGKNPMERTGSWYLYNGRVDEGIESLGSMSQPDSDALLWLGILHMKQGRDGKAEDYFRSAIPMARENSNNSMVSICLSMLSRVNTDRGDYVTALNFAREAAEISIESKDPKGEGLSLHARAYCHRISGDLDLAIEAYETAMEIHRNEGDTVGLRNETRNLATAIFMNGGTDEAAKLLRGLEESRSGEVPYYEAYSHVDRAILSFIERRFEETRIEIEKTRKAIEECEQKLDLDEEMILDYLLQKLG</sequence>
<dbReference type="InterPro" id="IPR011990">
    <property type="entry name" value="TPR-like_helical_dom_sf"/>
</dbReference>
<feature type="coiled-coil region" evidence="5">
    <location>
        <begin position="205"/>
        <end position="239"/>
    </location>
</feature>
<keyword evidence="2" id="KW-0963">Cytoplasm</keyword>
<dbReference type="PANTHER" id="PTHR46630:SF1">
    <property type="entry name" value="TETRATRICOPEPTIDE REPEAT PROTEIN 29"/>
    <property type="match status" value="1"/>
</dbReference>
<dbReference type="Pfam" id="PF13181">
    <property type="entry name" value="TPR_8"/>
    <property type="match status" value="1"/>
</dbReference>
<accession>A0A382QJA2</accession>
<dbReference type="InterPro" id="IPR051476">
    <property type="entry name" value="Bac_ResReg_Asp_Phosphatase"/>
</dbReference>
<evidence type="ECO:0000256" key="2">
    <source>
        <dbReference type="ARBA" id="ARBA00022490"/>
    </source>
</evidence>
<dbReference type="InterPro" id="IPR019734">
    <property type="entry name" value="TPR_rpt"/>
</dbReference>
<evidence type="ECO:0000313" key="6">
    <source>
        <dbReference type="EMBL" id="SVC85028.1"/>
    </source>
</evidence>
<evidence type="ECO:0000256" key="5">
    <source>
        <dbReference type="SAM" id="Coils"/>
    </source>
</evidence>
<dbReference type="SUPFAM" id="SSF48452">
    <property type="entry name" value="TPR-like"/>
    <property type="match status" value="1"/>
</dbReference>
<dbReference type="PANTHER" id="PTHR46630">
    <property type="entry name" value="TETRATRICOPEPTIDE REPEAT PROTEIN 29"/>
    <property type="match status" value="1"/>
</dbReference>
<organism evidence="6">
    <name type="scientific">marine metagenome</name>
    <dbReference type="NCBI Taxonomy" id="408172"/>
    <lineage>
        <taxon>unclassified sequences</taxon>
        <taxon>metagenomes</taxon>
        <taxon>ecological metagenomes</taxon>
    </lineage>
</organism>
<dbReference type="PROSITE" id="PS50005">
    <property type="entry name" value="TPR"/>
    <property type="match status" value="1"/>
</dbReference>
<comment type="subcellular location">
    <subcellularLocation>
        <location evidence="1">Cytoplasm</location>
    </subcellularLocation>
</comment>
<dbReference type="EMBL" id="UINC01114608">
    <property type="protein sequence ID" value="SVC85028.1"/>
    <property type="molecule type" value="Genomic_DNA"/>
</dbReference>
<keyword evidence="4" id="KW-0802">TPR repeat</keyword>
<protein>
    <submittedName>
        <fullName evidence="6">Uncharacterized protein</fullName>
    </submittedName>
</protein>
<dbReference type="Pfam" id="PF13424">
    <property type="entry name" value="TPR_12"/>
    <property type="match status" value="1"/>
</dbReference>